<accession>A0AA38WR34</accession>
<evidence type="ECO:0000313" key="3">
    <source>
        <dbReference type="Proteomes" id="UP001172457"/>
    </source>
</evidence>
<feature type="region of interest" description="Disordered" evidence="1">
    <location>
        <begin position="449"/>
        <end position="524"/>
    </location>
</feature>
<dbReference type="PANTHER" id="PTHR35767">
    <property type="entry name" value="HAPLESS PROTEIN"/>
    <property type="match status" value="1"/>
</dbReference>
<evidence type="ECO:0008006" key="4">
    <source>
        <dbReference type="Google" id="ProtNLM"/>
    </source>
</evidence>
<evidence type="ECO:0000313" key="2">
    <source>
        <dbReference type="EMBL" id="KAJ9562700.1"/>
    </source>
</evidence>
<dbReference type="EMBL" id="JARYMX010000002">
    <property type="protein sequence ID" value="KAJ9562700.1"/>
    <property type="molecule type" value="Genomic_DNA"/>
</dbReference>
<name>A0AA38WR34_9ASTR</name>
<feature type="compositionally biased region" description="Basic and acidic residues" evidence="1">
    <location>
        <begin position="556"/>
        <end position="569"/>
    </location>
</feature>
<feature type="region of interest" description="Disordered" evidence="1">
    <location>
        <begin position="1"/>
        <end position="29"/>
    </location>
</feature>
<dbReference type="PANTHER" id="PTHR35767:SF1">
    <property type="entry name" value="HAPLESS PROTEIN"/>
    <property type="match status" value="1"/>
</dbReference>
<organism evidence="2 3">
    <name type="scientific">Centaurea solstitialis</name>
    <name type="common">yellow star-thistle</name>
    <dbReference type="NCBI Taxonomy" id="347529"/>
    <lineage>
        <taxon>Eukaryota</taxon>
        <taxon>Viridiplantae</taxon>
        <taxon>Streptophyta</taxon>
        <taxon>Embryophyta</taxon>
        <taxon>Tracheophyta</taxon>
        <taxon>Spermatophyta</taxon>
        <taxon>Magnoliopsida</taxon>
        <taxon>eudicotyledons</taxon>
        <taxon>Gunneridae</taxon>
        <taxon>Pentapetalae</taxon>
        <taxon>asterids</taxon>
        <taxon>campanulids</taxon>
        <taxon>Asterales</taxon>
        <taxon>Asteraceae</taxon>
        <taxon>Carduoideae</taxon>
        <taxon>Cardueae</taxon>
        <taxon>Centaureinae</taxon>
        <taxon>Centaurea</taxon>
    </lineage>
</organism>
<feature type="compositionally biased region" description="Low complexity" evidence="1">
    <location>
        <begin position="720"/>
        <end position="733"/>
    </location>
</feature>
<dbReference type="Proteomes" id="UP001172457">
    <property type="component" value="Chromosome 2"/>
</dbReference>
<keyword evidence="3" id="KW-1185">Reference proteome</keyword>
<reference evidence="2" key="1">
    <citation type="submission" date="2023-03" db="EMBL/GenBank/DDBJ databases">
        <title>Chromosome-scale reference genome and RAD-based genetic map of yellow starthistle (Centaurea solstitialis) reveal putative structural variation and QTLs associated with invader traits.</title>
        <authorList>
            <person name="Reatini B."/>
            <person name="Cang F.A."/>
            <person name="Jiang Q."/>
            <person name="Mckibben M.T.W."/>
            <person name="Barker M.S."/>
            <person name="Rieseberg L.H."/>
            <person name="Dlugosch K.M."/>
        </authorList>
    </citation>
    <scope>NUCLEOTIDE SEQUENCE</scope>
    <source>
        <strain evidence="2">CAN-66</strain>
        <tissue evidence="2">Leaf</tissue>
    </source>
</reference>
<sequence length="1046" mass="115469">MISIDDHPPPDPSSSSHHHNLKINSDDQKASVSVSDLDLKCSDADLDNPLPNFSIRDHVFGLRSKDVARNWPFSSRSLQICLRNGVKNLLPPFQPLDSRRDTNSSRCDLETHLDQNEEIVNGLDGKPMEDRSQHVVSDAAKSLREPLVSVNSSGSKENKESNPRPVTKKGRSVTKPNFGIEPAVQTDTGPNSFIVSETMASKVCPVCKIFSSSSNTTLNAHIDQCLTGEASMKWTDNPKVIVKHRIKPRKTRLMVDIYETAPRCTIEELDRRNGTSWATNSSFPAQEIRFQEEKEEPILTANVTPEVADNEGDVYIDTDGTKVRILSVPMKAGSSENNGNQKLLKRVKGGKIVIGKKKNSLFKAKNHQKLLKLGLNARKLGSSKPSHRDSEIVDKQIRSSEKELASMAESCGIEEGGREPMKSPAGLTIVRPPWACSKRTRLGKKLTVKRQNLGLQNDPRKVVAESEDPLQTRKKMRTHSPLTGQTGSNLSRKTNTFSADDITGSQDSYPSRSSDSDPDIGINRKFSSNLKRKFSTFEKSQDRCLSIEKSGPSRGSSRDESRSEEEHTSGKSSNDESSVGIETAIEDGLHDVESVRNRNLPNDEINDRDRVIPATRMVNDDEGLMDLSNSFDPEFSKLVDDHPNGKNIFGNDIEDGTEDVEKNQDYFDEVDPIPIPGPPGSFLPSPGGDTISEEIQPIQPIRVPPIENPHNLDTIDRDSMSNSPVSTVSNPSMARSDSRSSEKLSYRSNSVQDDPRPGFSIEPVFKKGVTNGGDDWIPEKGPSPAGFKTDQPCCCSRKETVSSYSVASSYQDSFSLRKQPPIELTRNPNPNGLTNFRSDSMFLINNHPISQPPETPIFSPVAKNSTTVCDSAANPSKPVLRLMGKNLTVVKTDDDFRPPMSQLVHRPVIFNEFMAVDRNSGPMVPPVRSRYGYDGLDSRPNPSPVKEIIIIDDSSPEIEARDDSIRNEFLKRNQMNPFYGMYQSQSSDRFSYGGGPAMFRGGSFQTSSGMIMHMGSSSSSSSLSSSSSNSMSHLRSSSAYYPPSYP</sequence>
<feature type="region of interest" description="Disordered" evidence="1">
    <location>
        <begin position="541"/>
        <end position="579"/>
    </location>
</feature>
<gene>
    <name evidence="2" type="ORF">OSB04_007860</name>
</gene>
<dbReference type="Gene3D" id="3.30.160.60">
    <property type="entry name" value="Classic Zinc Finger"/>
    <property type="match status" value="1"/>
</dbReference>
<comment type="caution">
    <text evidence="2">The sequence shown here is derived from an EMBL/GenBank/DDBJ whole genome shotgun (WGS) entry which is preliminary data.</text>
</comment>
<feature type="compositionally biased region" description="Polar residues" evidence="1">
    <location>
        <begin position="480"/>
        <end position="498"/>
    </location>
</feature>
<protein>
    <recommendedName>
        <fullName evidence="4">UBZ4-type domain-containing protein</fullName>
    </recommendedName>
</protein>
<feature type="region of interest" description="Disordered" evidence="1">
    <location>
        <begin position="1010"/>
        <end position="1046"/>
    </location>
</feature>
<dbReference type="AlphaFoldDB" id="A0AA38WR34"/>
<evidence type="ECO:0000256" key="1">
    <source>
        <dbReference type="SAM" id="MobiDB-lite"/>
    </source>
</evidence>
<proteinExistence type="predicted"/>
<feature type="region of interest" description="Disordered" evidence="1">
    <location>
        <begin position="111"/>
        <end position="185"/>
    </location>
</feature>
<feature type="compositionally biased region" description="Basic and acidic residues" evidence="1">
    <location>
        <begin position="736"/>
        <end position="745"/>
    </location>
</feature>
<feature type="region of interest" description="Disordered" evidence="1">
    <location>
        <begin position="699"/>
        <end position="761"/>
    </location>
</feature>